<evidence type="ECO:0000259" key="4">
    <source>
        <dbReference type="Pfam" id="PF00171"/>
    </source>
</evidence>
<dbReference type="PANTHER" id="PTHR43353:SF5">
    <property type="entry name" value="SUCCINATE-SEMIALDEHYDE DEHYDROGENASE, MITOCHONDRIAL"/>
    <property type="match status" value="1"/>
</dbReference>
<protein>
    <submittedName>
        <fullName evidence="5">Succinate-semialdehyde dehydrogenase</fullName>
        <ecNumber evidence="5">1.2.1.79</ecNumber>
    </submittedName>
</protein>
<dbReference type="AlphaFoldDB" id="A0A3S4H6Y3"/>
<organism evidence="5 6">
    <name type="scientific">Klebsiella pneumoniae</name>
    <dbReference type="NCBI Taxonomy" id="573"/>
    <lineage>
        <taxon>Bacteria</taxon>
        <taxon>Pseudomonadati</taxon>
        <taxon>Pseudomonadota</taxon>
        <taxon>Gammaproteobacteria</taxon>
        <taxon>Enterobacterales</taxon>
        <taxon>Enterobacteriaceae</taxon>
        <taxon>Klebsiella/Raoultella group</taxon>
        <taxon>Klebsiella</taxon>
        <taxon>Klebsiella pneumoniae complex</taxon>
    </lineage>
</organism>
<dbReference type="GO" id="GO:0004777">
    <property type="term" value="F:succinate-semialdehyde dehydrogenase (NAD+) activity"/>
    <property type="evidence" value="ECO:0007669"/>
    <property type="project" value="TreeGrafter"/>
</dbReference>
<evidence type="ECO:0000256" key="3">
    <source>
        <dbReference type="SAM" id="MobiDB-lite"/>
    </source>
</evidence>
<sequence>MPPRPRCRAWRAFTAAQRAALLKNWHRLILENKTALAQIMTAEQGKPLAEAEGEIAYAASFIEWFAEQGKRANGEIIPSPGADKRLMVIRQGVGVCAAITPVELPGGDDHPEGRPGAGPRVVRW</sequence>
<dbReference type="GO" id="GO:0036243">
    <property type="term" value="F:succinate-semialdehyde dehydrogenase (NADP+) activity"/>
    <property type="evidence" value="ECO:0007669"/>
    <property type="project" value="UniProtKB-EC"/>
</dbReference>
<comment type="similarity">
    <text evidence="1">Belongs to the aldehyde dehydrogenase family.</text>
</comment>
<dbReference type="Proteomes" id="UP000282433">
    <property type="component" value="Chromosome"/>
</dbReference>
<keyword evidence="2 5" id="KW-0560">Oxidoreductase</keyword>
<reference evidence="5 6" key="1">
    <citation type="submission" date="2018-12" db="EMBL/GenBank/DDBJ databases">
        <authorList>
            <consortium name="Pathogen Informatics"/>
        </authorList>
    </citation>
    <scope>NUCLEOTIDE SEQUENCE [LARGE SCALE GENOMIC DNA]</scope>
    <source>
        <strain evidence="5 6">NCTC13635</strain>
    </source>
</reference>
<feature type="domain" description="Aldehyde dehydrogenase" evidence="4">
    <location>
        <begin position="8"/>
        <end position="105"/>
    </location>
</feature>
<dbReference type="EC" id="1.2.1.79" evidence="5"/>
<dbReference type="InterPro" id="IPR016161">
    <property type="entry name" value="Ald_DH/histidinol_DH"/>
</dbReference>
<evidence type="ECO:0000313" key="6">
    <source>
        <dbReference type="Proteomes" id="UP000282433"/>
    </source>
</evidence>
<dbReference type="InterPro" id="IPR016162">
    <property type="entry name" value="Ald_DH_N"/>
</dbReference>
<dbReference type="SUPFAM" id="SSF53720">
    <property type="entry name" value="ALDH-like"/>
    <property type="match status" value="1"/>
</dbReference>
<gene>
    <name evidence="5" type="primary">gabD_4</name>
    <name evidence="5" type="ORF">NCTC13635_06613</name>
</gene>
<dbReference type="EMBL" id="LR134162">
    <property type="protein sequence ID" value="VEB07219.1"/>
    <property type="molecule type" value="Genomic_DNA"/>
</dbReference>
<dbReference type="GO" id="GO:0009450">
    <property type="term" value="P:gamma-aminobutyric acid catabolic process"/>
    <property type="evidence" value="ECO:0007669"/>
    <property type="project" value="TreeGrafter"/>
</dbReference>
<dbReference type="InterPro" id="IPR015590">
    <property type="entry name" value="Aldehyde_DH_dom"/>
</dbReference>
<evidence type="ECO:0000256" key="2">
    <source>
        <dbReference type="ARBA" id="ARBA00023002"/>
    </source>
</evidence>
<accession>A0A3S4H6Y3</accession>
<dbReference type="Gene3D" id="3.40.605.10">
    <property type="entry name" value="Aldehyde Dehydrogenase, Chain A, domain 1"/>
    <property type="match status" value="1"/>
</dbReference>
<evidence type="ECO:0000256" key="1">
    <source>
        <dbReference type="ARBA" id="ARBA00009986"/>
    </source>
</evidence>
<proteinExistence type="inferred from homology"/>
<name>A0A3S4H6Y3_KLEPN</name>
<dbReference type="PANTHER" id="PTHR43353">
    <property type="entry name" value="SUCCINATE-SEMIALDEHYDE DEHYDROGENASE, MITOCHONDRIAL"/>
    <property type="match status" value="1"/>
</dbReference>
<dbReference type="Pfam" id="PF00171">
    <property type="entry name" value="Aldedh"/>
    <property type="match status" value="1"/>
</dbReference>
<evidence type="ECO:0000313" key="5">
    <source>
        <dbReference type="EMBL" id="VEB07219.1"/>
    </source>
</evidence>
<feature type="region of interest" description="Disordered" evidence="3">
    <location>
        <begin position="102"/>
        <end position="124"/>
    </location>
</feature>
<dbReference type="InterPro" id="IPR050740">
    <property type="entry name" value="Aldehyde_DH_Superfamily"/>
</dbReference>